<keyword evidence="3" id="KW-1003">Cell membrane</keyword>
<keyword evidence="2" id="KW-0813">Transport</keyword>
<keyword evidence="13 25" id="KW-0472">Membrane</keyword>
<accession>A0ABD2I5D8</accession>
<feature type="region of interest" description="Disordered" evidence="24">
    <location>
        <begin position="813"/>
        <end position="837"/>
    </location>
</feature>
<evidence type="ECO:0000313" key="28">
    <source>
        <dbReference type="EMBL" id="KAL3075679.1"/>
    </source>
</evidence>
<feature type="transmembrane region" description="Helical" evidence="25">
    <location>
        <begin position="167"/>
        <end position="190"/>
    </location>
</feature>
<evidence type="ECO:0000256" key="25">
    <source>
        <dbReference type="SAM" id="Phobius"/>
    </source>
</evidence>
<feature type="region of interest" description="Disordered" evidence="24">
    <location>
        <begin position="107"/>
        <end position="126"/>
    </location>
</feature>
<evidence type="ECO:0000256" key="15">
    <source>
        <dbReference type="ARBA" id="ARBA00023180"/>
    </source>
</evidence>
<reference evidence="28 29" key="1">
    <citation type="submission" date="2024-10" db="EMBL/GenBank/DDBJ databases">
        <authorList>
            <person name="Kim D."/>
        </authorList>
    </citation>
    <scope>NUCLEOTIDE SEQUENCE [LARGE SCALE GENOMIC DNA]</scope>
    <source>
        <strain evidence="28">Taebaek</strain>
    </source>
</reference>
<dbReference type="InterPro" id="IPR004842">
    <property type="entry name" value="SLC12A_fam"/>
</dbReference>
<evidence type="ECO:0000256" key="6">
    <source>
        <dbReference type="ARBA" id="ARBA00022741"/>
    </source>
</evidence>
<feature type="domain" description="Amino acid permease/ SLC12A" evidence="26">
    <location>
        <begin position="139"/>
        <end position="636"/>
    </location>
</feature>
<feature type="transmembrane region" description="Helical" evidence="25">
    <location>
        <begin position="442"/>
        <end position="475"/>
    </location>
</feature>
<feature type="region of interest" description="Disordered" evidence="24">
    <location>
        <begin position="865"/>
        <end position="885"/>
    </location>
</feature>
<evidence type="ECO:0000256" key="19">
    <source>
        <dbReference type="ARBA" id="ARBA00056815"/>
    </source>
</evidence>
<keyword evidence="4" id="KW-0597">Phosphoprotein</keyword>
<keyword evidence="29" id="KW-1185">Reference proteome</keyword>
<keyword evidence="15" id="KW-0325">Glycoprotein</keyword>
<keyword evidence="5 25" id="KW-0812">Transmembrane</keyword>
<dbReference type="GO" id="GO:0016324">
    <property type="term" value="C:apical plasma membrane"/>
    <property type="evidence" value="ECO:0007669"/>
    <property type="project" value="UniProtKB-SubCell"/>
</dbReference>
<organism evidence="28 29">
    <name type="scientific">Heterodera schachtii</name>
    <name type="common">Sugarbeet cyst nematode worm</name>
    <name type="synonym">Tylenchus schachtii</name>
    <dbReference type="NCBI Taxonomy" id="97005"/>
    <lineage>
        <taxon>Eukaryota</taxon>
        <taxon>Metazoa</taxon>
        <taxon>Ecdysozoa</taxon>
        <taxon>Nematoda</taxon>
        <taxon>Chromadorea</taxon>
        <taxon>Rhabditida</taxon>
        <taxon>Tylenchina</taxon>
        <taxon>Tylenchomorpha</taxon>
        <taxon>Tylenchoidea</taxon>
        <taxon>Heteroderidae</taxon>
        <taxon>Heteroderinae</taxon>
        <taxon>Heterodera</taxon>
    </lineage>
</organism>
<dbReference type="PANTHER" id="PTHR11827">
    <property type="entry name" value="SOLUTE CARRIER FAMILY 12, CATION COTRANSPORTERS"/>
    <property type="match status" value="1"/>
</dbReference>
<evidence type="ECO:0000256" key="1">
    <source>
        <dbReference type="ARBA" id="ARBA00004424"/>
    </source>
</evidence>
<evidence type="ECO:0000256" key="12">
    <source>
        <dbReference type="ARBA" id="ARBA00023065"/>
    </source>
</evidence>
<protein>
    <recommendedName>
        <fullName evidence="21">Solute carrier family 12 member 3</fullName>
    </recommendedName>
    <alternativeName>
        <fullName evidence="22">Na-Cl symporter</fullName>
    </alternativeName>
    <alternativeName>
        <fullName evidence="23">Thiazide-sensitive sodium-chloride cotransporter</fullName>
    </alternativeName>
</protein>
<evidence type="ECO:0000256" key="11">
    <source>
        <dbReference type="ARBA" id="ARBA00023053"/>
    </source>
</evidence>
<keyword evidence="8" id="KW-0832">Ubl conjugation</keyword>
<feature type="transmembrane region" description="Helical" evidence="25">
    <location>
        <begin position="373"/>
        <end position="394"/>
    </location>
</feature>
<evidence type="ECO:0000256" key="3">
    <source>
        <dbReference type="ARBA" id="ARBA00022475"/>
    </source>
</evidence>
<keyword evidence="12" id="KW-0406">Ion transport</keyword>
<evidence type="ECO:0000256" key="2">
    <source>
        <dbReference type="ARBA" id="ARBA00022448"/>
    </source>
</evidence>
<evidence type="ECO:0000256" key="23">
    <source>
        <dbReference type="ARBA" id="ARBA00077939"/>
    </source>
</evidence>
<evidence type="ECO:0000256" key="17">
    <source>
        <dbReference type="ARBA" id="ARBA00023214"/>
    </source>
</evidence>
<comment type="catalytic activity">
    <reaction evidence="18">
        <text>chloride(out) + Na(+)(out) = chloride(in) + Na(+)(in)</text>
        <dbReference type="Rhea" id="RHEA:73887"/>
        <dbReference type="ChEBI" id="CHEBI:17996"/>
        <dbReference type="ChEBI" id="CHEBI:29101"/>
    </reaction>
</comment>
<evidence type="ECO:0000256" key="24">
    <source>
        <dbReference type="SAM" id="MobiDB-lite"/>
    </source>
</evidence>
<evidence type="ECO:0000256" key="20">
    <source>
        <dbReference type="ARBA" id="ARBA00063035"/>
    </source>
</evidence>
<feature type="transmembrane region" description="Helical" evidence="25">
    <location>
        <begin position="133"/>
        <end position="155"/>
    </location>
</feature>
<comment type="subcellular location">
    <subcellularLocation>
        <location evidence="1">Apical cell membrane</location>
        <topology evidence="1">Multi-pass membrane protein</topology>
    </subcellularLocation>
</comment>
<comment type="caution">
    <text evidence="28">The sequence shown here is derived from an EMBL/GenBank/DDBJ whole genome shotgun (WGS) entry which is preliminary data.</text>
</comment>
<evidence type="ECO:0000256" key="21">
    <source>
        <dbReference type="ARBA" id="ARBA00073714"/>
    </source>
</evidence>
<feature type="compositionally biased region" description="Polar residues" evidence="24">
    <location>
        <begin position="867"/>
        <end position="878"/>
    </location>
</feature>
<feature type="transmembrane region" description="Helical" evidence="25">
    <location>
        <begin position="262"/>
        <end position="281"/>
    </location>
</feature>
<dbReference type="Pfam" id="PF03522">
    <property type="entry name" value="SLC12"/>
    <property type="match status" value="1"/>
</dbReference>
<evidence type="ECO:0000259" key="27">
    <source>
        <dbReference type="Pfam" id="PF03522"/>
    </source>
</evidence>
<evidence type="ECO:0000256" key="13">
    <source>
        <dbReference type="ARBA" id="ARBA00023136"/>
    </source>
</evidence>
<keyword evidence="17" id="KW-0868">Chloride</keyword>
<feature type="transmembrane region" description="Helical" evidence="25">
    <location>
        <begin position="580"/>
        <end position="596"/>
    </location>
</feature>
<evidence type="ECO:0000256" key="14">
    <source>
        <dbReference type="ARBA" id="ARBA00023157"/>
    </source>
</evidence>
<keyword evidence="10 25" id="KW-1133">Transmembrane helix</keyword>
<name>A0ABD2I5D8_HETSC</name>
<dbReference type="PANTHER" id="PTHR11827:SF103">
    <property type="entry name" value="SODIUM CHLORIDE COTRANSPORTER 69, ISOFORM E"/>
    <property type="match status" value="1"/>
</dbReference>
<evidence type="ECO:0000256" key="4">
    <source>
        <dbReference type="ARBA" id="ARBA00022553"/>
    </source>
</evidence>
<evidence type="ECO:0000313" key="29">
    <source>
        <dbReference type="Proteomes" id="UP001620645"/>
    </source>
</evidence>
<evidence type="ECO:0000256" key="22">
    <source>
        <dbReference type="ARBA" id="ARBA00076232"/>
    </source>
</evidence>
<dbReference type="AlphaFoldDB" id="A0ABD2I5D8"/>
<feature type="transmembrane region" description="Helical" evidence="25">
    <location>
        <begin position="496"/>
        <end position="515"/>
    </location>
</feature>
<comment type="subunit">
    <text evidence="20">Homodimer; adopts a domain-swap conformation at the scissor helices connecting the transmembrane domain and C-terminal domain. Interacts with KLHL3. Interacts with IL18R1; this interaction is increased by IL18 treatment.</text>
</comment>
<evidence type="ECO:0000256" key="10">
    <source>
        <dbReference type="ARBA" id="ARBA00022989"/>
    </source>
</evidence>
<keyword evidence="16" id="KW-0739">Sodium transport</keyword>
<dbReference type="Proteomes" id="UP001620645">
    <property type="component" value="Unassembled WGS sequence"/>
</dbReference>
<proteinExistence type="predicted"/>
<evidence type="ECO:0000256" key="18">
    <source>
        <dbReference type="ARBA" id="ARBA00050884"/>
    </source>
</evidence>
<keyword evidence="7" id="KW-0067">ATP-binding</keyword>
<evidence type="ECO:0000256" key="9">
    <source>
        <dbReference type="ARBA" id="ARBA00022847"/>
    </source>
</evidence>
<dbReference type="InterPro" id="IPR004841">
    <property type="entry name" value="AA-permease/SLC12A_dom"/>
</dbReference>
<dbReference type="Pfam" id="PF00324">
    <property type="entry name" value="AA_permease"/>
    <property type="match status" value="1"/>
</dbReference>
<keyword evidence="6" id="KW-0547">Nucleotide-binding</keyword>
<evidence type="ECO:0000256" key="8">
    <source>
        <dbReference type="ARBA" id="ARBA00022843"/>
    </source>
</evidence>
<evidence type="ECO:0000259" key="26">
    <source>
        <dbReference type="Pfam" id="PF00324"/>
    </source>
</evidence>
<feature type="domain" description="SLC12A transporter C-terminal" evidence="27">
    <location>
        <begin position="645"/>
        <end position="1098"/>
    </location>
</feature>
<dbReference type="EMBL" id="JBICCN010000348">
    <property type="protein sequence ID" value="KAL3075679.1"/>
    <property type="molecule type" value="Genomic_DNA"/>
</dbReference>
<feature type="transmembrane region" description="Helical" evidence="25">
    <location>
        <begin position="521"/>
        <end position="542"/>
    </location>
</feature>
<evidence type="ECO:0000256" key="16">
    <source>
        <dbReference type="ARBA" id="ARBA00023201"/>
    </source>
</evidence>
<dbReference type="FunFam" id="1.20.1740.10:FF:000018">
    <property type="entry name" value="solute carrier family 12 member 3 isoform X2"/>
    <property type="match status" value="1"/>
</dbReference>
<dbReference type="InterPro" id="IPR018491">
    <property type="entry name" value="SLC12_C"/>
</dbReference>
<dbReference type="GO" id="GO:0015378">
    <property type="term" value="F:sodium:chloride symporter activity"/>
    <property type="evidence" value="ECO:0007669"/>
    <property type="project" value="UniProtKB-ARBA"/>
</dbReference>
<keyword evidence="11" id="KW-0915">Sodium</keyword>
<keyword evidence="14" id="KW-1015">Disulfide bond</keyword>
<evidence type="ECO:0000256" key="5">
    <source>
        <dbReference type="ARBA" id="ARBA00022692"/>
    </source>
</evidence>
<feature type="region of interest" description="Disordered" evidence="24">
    <location>
        <begin position="1"/>
        <end position="20"/>
    </location>
</feature>
<gene>
    <name evidence="28" type="ORF">niasHS_012509</name>
</gene>
<sequence>MTSAAAAEEGSLEEQQKADEKIHSQPIFYINERNGSAECQNAAAEGNGTKIHPATTNDVGQSAADCSPKGRSATICAGDSHPQSQFTIARTKFAELIRMRAPKSFRMARKGSSTMDDPEMFGSSANSQPEKDGFGWITGVLIRCILCIFGATLFLRMSWIAGQAGLILGGVVVLLSFLVVVVTAISMSAIATNGEVKNGGCYYLISRSLGPEFGGSIGLILYIANTVNASMNCVGLAEAIVRLLKQDYGFHLTDGGINDVRIYATCTCLLLQAIIFIGTEFENKTQLALMGTIWICIISHFVGTLLPLSDIQRRRGVVGFSFGVLLDNLWPDFRADNTFITMFGVYFPAMTGIMAGANMSGDLKDPSKSIPRGTFWAIAITTLTYLWCMVITALTTVRDATGFSEPELHPTTHRYTVPSCRANDTCRFGLANDYDVMTLQGAWAPLITVGIFSTTLSSASGCLIGAPRILQALCADKMFPYMHPFAKGYRKTNDPFRAYFLTLLIAISAIMIGELNSIADLISNFFLAAFAITNFACFDASAAKSPGFRPGFRFYNKWLSLFGSALCVLIMFVLHWPTSLVTFFVFIVLFVFIKHNKSHINWGTSTEANRYRRALNSLLKISRTEDHVKNYRPQLLVLSGNPVARQALVDFAYCISNGRSLLLCGHIVPHCSSVQATALIRTLNNQFTDWLYEQHIKGFYSAVAHQSLRAGVQGLLQTVGLGKMQPNILLIGYNSHWLTQCAVSSTTDNDDNSSGLHWYKEYMGVIADAFEANMAVCVFRNENDGLDHSALLSEEDQLFVRLPDLLHSDRNSSLTDDLNRGVSAKKVRPRAKAQQNSVLPTCSPSRAELSLPTLMDRLPSVTAVFPSGTNGNGSTEGMNGTAKGSRRVSSGAYLRKYDHFRTAGRPSMSAKFRTQIKGGFVDVWWLYDDGGLVLLLSHLLREHNTYLPNAKLRIFTICSKLNPDDVHQKLVEMLKKFRIHFASVHVISEDYDEGKLYQETIEEYQELMNTLNPGGTTDQAISQEIIDKTQSKTMRYLRQRELLLEFSSASTVVLISMPFATANIVLSPVYGMWLELLSRDMPPMLFVRGNRTSVITHTS</sequence>
<dbReference type="Gene3D" id="1.20.1740.10">
    <property type="entry name" value="Amino acid/polyamine transporter I"/>
    <property type="match status" value="1"/>
</dbReference>
<keyword evidence="9" id="KW-0769">Symport</keyword>
<feature type="transmembrane region" description="Helical" evidence="25">
    <location>
        <begin position="339"/>
        <end position="361"/>
    </location>
</feature>
<dbReference type="GO" id="GO:0005524">
    <property type="term" value="F:ATP binding"/>
    <property type="evidence" value="ECO:0007669"/>
    <property type="project" value="UniProtKB-KW"/>
</dbReference>
<evidence type="ECO:0000256" key="7">
    <source>
        <dbReference type="ARBA" id="ARBA00022840"/>
    </source>
</evidence>
<feature type="transmembrane region" description="Helical" evidence="25">
    <location>
        <begin position="287"/>
        <end position="309"/>
    </location>
</feature>
<comment type="function">
    <text evidence="19">Electroneutral sodium and chloride ion cotransporter, which acts as a key mediator of sodium and chloride reabsorption in kidney distal convoluted tubules. Also acts as a receptor for the pro-inflammatory cytokine IL18, thereby contributing to IL18-induced cytokine production, including IFNG, IL6, IL18 and CCL2. May act either independently of IL18R1, or in a complex with IL18R1.</text>
</comment>